<evidence type="ECO:0000313" key="2">
    <source>
        <dbReference type="EMBL" id="ACZ37850.1"/>
    </source>
</evidence>
<dbReference type="AlphaFoldDB" id="D1C7L7"/>
<keyword evidence="1" id="KW-0472">Membrane</keyword>
<reference evidence="3" key="1">
    <citation type="submission" date="2009-11" db="EMBL/GenBank/DDBJ databases">
        <title>The complete chromosome 1 of Sphaerobacter thermophilus DSM 20745.</title>
        <authorList>
            <person name="Lucas S."/>
            <person name="Copeland A."/>
            <person name="Lapidus A."/>
            <person name="Glavina del Rio T."/>
            <person name="Dalin E."/>
            <person name="Tice H."/>
            <person name="Bruce D."/>
            <person name="Goodwin L."/>
            <person name="Pitluck S."/>
            <person name="Kyrpides N."/>
            <person name="Mavromatis K."/>
            <person name="Ivanova N."/>
            <person name="Mikhailova N."/>
            <person name="LaButti K.M."/>
            <person name="Clum A."/>
            <person name="Sun H.I."/>
            <person name="Brettin T."/>
            <person name="Detter J.C."/>
            <person name="Han C."/>
            <person name="Larimer F."/>
            <person name="Land M."/>
            <person name="Hauser L."/>
            <person name="Markowitz V."/>
            <person name="Cheng J.F."/>
            <person name="Hugenholtz P."/>
            <person name="Woyke T."/>
            <person name="Wu D."/>
            <person name="Steenblock K."/>
            <person name="Schneider S."/>
            <person name="Pukall R."/>
            <person name="Goeker M."/>
            <person name="Klenk H.P."/>
            <person name="Eisen J.A."/>
        </authorList>
    </citation>
    <scope>NUCLEOTIDE SEQUENCE [LARGE SCALE GENOMIC DNA]</scope>
    <source>
        <strain evidence="3">ATCC 49802 / DSM 20745 / S 6022</strain>
    </source>
</reference>
<feature type="transmembrane region" description="Helical" evidence="1">
    <location>
        <begin position="98"/>
        <end position="122"/>
    </location>
</feature>
<dbReference type="eggNOG" id="ENOG5033AAZ">
    <property type="taxonomic scope" value="Bacteria"/>
</dbReference>
<gene>
    <name evidence="2" type="ordered locus">Sthe_0411</name>
</gene>
<reference evidence="2 3" key="2">
    <citation type="journal article" date="2010" name="Stand. Genomic Sci.">
        <title>Complete genome sequence of Desulfohalobium retbaense type strain (HR(100)).</title>
        <authorList>
            <person name="Spring S."/>
            <person name="Nolan M."/>
            <person name="Lapidus A."/>
            <person name="Glavina Del Rio T."/>
            <person name="Copeland A."/>
            <person name="Tice H."/>
            <person name="Cheng J.F."/>
            <person name="Lucas S."/>
            <person name="Land M."/>
            <person name="Chen F."/>
            <person name="Bruce D."/>
            <person name="Goodwin L."/>
            <person name="Pitluck S."/>
            <person name="Ivanova N."/>
            <person name="Mavromatis K."/>
            <person name="Mikhailova N."/>
            <person name="Pati A."/>
            <person name="Chen A."/>
            <person name="Palaniappan K."/>
            <person name="Hauser L."/>
            <person name="Chang Y.J."/>
            <person name="Jeffries C.D."/>
            <person name="Munk C."/>
            <person name="Kiss H."/>
            <person name="Chain P."/>
            <person name="Han C."/>
            <person name="Brettin T."/>
            <person name="Detter J.C."/>
            <person name="Schuler E."/>
            <person name="Goker M."/>
            <person name="Rohde M."/>
            <person name="Bristow J."/>
            <person name="Eisen J.A."/>
            <person name="Markowitz V."/>
            <person name="Hugenholtz P."/>
            <person name="Kyrpides N.C."/>
            <person name="Klenk H.P."/>
        </authorList>
    </citation>
    <scope>NUCLEOTIDE SEQUENCE [LARGE SCALE GENOMIC DNA]</scope>
    <source>
        <strain evidence="3">ATCC 49802 / DSM 20745 / S 6022</strain>
    </source>
</reference>
<evidence type="ECO:0000313" key="3">
    <source>
        <dbReference type="Proteomes" id="UP000002027"/>
    </source>
</evidence>
<feature type="transmembrane region" description="Helical" evidence="1">
    <location>
        <begin position="46"/>
        <end position="66"/>
    </location>
</feature>
<dbReference type="KEGG" id="sti:Sthe_0411"/>
<accession>D1C7L7</accession>
<proteinExistence type="predicted"/>
<name>D1C7L7_SPHTD</name>
<keyword evidence="3" id="KW-1185">Reference proteome</keyword>
<dbReference type="RefSeq" id="WP_012870897.1">
    <property type="nucleotide sequence ID" value="NC_013523.1"/>
</dbReference>
<dbReference type="InParanoid" id="D1C7L7"/>
<keyword evidence="1" id="KW-1133">Transmembrane helix</keyword>
<feature type="transmembrane region" description="Helical" evidence="1">
    <location>
        <begin position="143"/>
        <end position="159"/>
    </location>
</feature>
<dbReference type="HOGENOM" id="CLU_112065_0_0_0"/>
<dbReference type="Proteomes" id="UP000002027">
    <property type="component" value="Chromosome 1"/>
</dbReference>
<feature type="transmembrane region" description="Helical" evidence="1">
    <location>
        <begin position="73"/>
        <end position="92"/>
    </location>
</feature>
<organism evidence="2 3">
    <name type="scientific">Sphaerobacter thermophilus (strain ATCC 49802 / DSM 20745 / KCCM 41009 / NCIMB 13125 / S 6022)</name>
    <dbReference type="NCBI Taxonomy" id="479434"/>
    <lineage>
        <taxon>Bacteria</taxon>
        <taxon>Pseudomonadati</taxon>
        <taxon>Thermomicrobiota</taxon>
        <taxon>Thermomicrobia</taxon>
        <taxon>Sphaerobacterales</taxon>
        <taxon>Sphaerobacterineae</taxon>
        <taxon>Sphaerobacteraceae</taxon>
        <taxon>Sphaerobacter</taxon>
    </lineage>
</organism>
<protein>
    <submittedName>
        <fullName evidence="2">Uncharacterized protein</fullName>
    </submittedName>
</protein>
<sequence length="203" mass="22455">MRFFTRVIPALFLIAAAIAAWGAVYYCIVVADVGAEHDFWAGRRLMAYGAFVLAPTLTFLPIGRLLRIPLYDLEAIVGWSTLAYVVTFVHPGERPSRAVLLLFLVPLTMSLATIFTLVSYAVGLRLLTRRSQRYDFVRARREGYLVAMFIVGCLLLSLLDVLTAVNAALLALILMLLEVFLLSRGPAPRQPAPAPLDPYTDTP</sequence>
<dbReference type="STRING" id="479434.Sthe_0411"/>
<dbReference type="EMBL" id="CP001823">
    <property type="protein sequence ID" value="ACZ37850.1"/>
    <property type="molecule type" value="Genomic_DNA"/>
</dbReference>
<dbReference type="OrthoDB" id="165125at2"/>
<keyword evidence="1" id="KW-0812">Transmembrane</keyword>
<evidence type="ECO:0000256" key="1">
    <source>
        <dbReference type="SAM" id="Phobius"/>
    </source>
</evidence>